<proteinExistence type="predicted"/>
<name>A0ABZ0PU33_9PSED</name>
<dbReference type="EMBL" id="CP137892">
    <property type="protein sequence ID" value="WPC04693.1"/>
    <property type="molecule type" value="Genomic_DNA"/>
</dbReference>
<gene>
    <name evidence="1" type="ORF">SBP02_18345</name>
</gene>
<organism evidence="1 2">
    <name type="scientific">Pseudomonas benzenivorans</name>
    <dbReference type="NCBI Taxonomy" id="556533"/>
    <lineage>
        <taxon>Bacteria</taxon>
        <taxon>Pseudomonadati</taxon>
        <taxon>Pseudomonadota</taxon>
        <taxon>Gammaproteobacteria</taxon>
        <taxon>Pseudomonadales</taxon>
        <taxon>Pseudomonadaceae</taxon>
        <taxon>Pseudomonas</taxon>
    </lineage>
</organism>
<sequence length="165" mass="18203">MKTTQAPQAAKGLQFQLDKQTLQVQIELSSLLRSLGAPTTLVTDAISIWENNLQVEVEVEPNPESELPLCYLPVSQIPQFIDQILDQLSSESRATALRFSEAFSTAEAQVNEVEILKRSNNPKVLGAVLQWMKNDPASYALHELMALQQKRTVMTAPTQAAQGAL</sequence>
<keyword evidence="2" id="KW-1185">Reference proteome</keyword>
<accession>A0ABZ0PU33</accession>
<evidence type="ECO:0000313" key="2">
    <source>
        <dbReference type="Proteomes" id="UP001305928"/>
    </source>
</evidence>
<protein>
    <submittedName>
        <fullName evidence="1">Uncharacterized protein</fullName>
    </submittedName>
</protein>
<reference evidence="1 2" key="1">
    <citation type="submission" date="2023-11" db="EMBL/GenBank/DDBJ databases">
        <title>Complete genome of Pseudomonas benzenivorans BA3361.</title>
        <authorList>
            <person name="Shin S.Y."/>
            <person name="Song J."/>
            <person name="Kang H."/>
        </authorList>
    </citation>
    <scope>NUCLEOTIDE SEQUENCE [LARGE SCALE GENOMIC DNA]</scope>
    <source>
        <strain evidence="1 2">HNIBRBA3361</strain>
    </source>
</reference>
<evidence type="ECO:0000313" key="1">
    <source>
        <dbReference type="EMBL" id="WPC04693.1"/>
    </source>
</evidence>
<dbReference type="Proteomes" id="UP001305928">
    <property type="component" value="Chromosome"/>
</dbReference>
<dbReference type="RefSeq" id="WP_318643832.1">
    <property type="nucleotide sequence ID" value="NZ_CP137892.1"/>
</dbReference>